<feature type="region of interest" description="Disordered" evidence="6">
    <location>
        <begin position="77"/>
        <end position="173"/>
    </location>
</feature>
<dbReference type="Pfam" id="PF03106">
    <property type="entry name" value="WRKY"/>
    <property type="match status" value="1"/>
</dbReference>
<feature type="compositionally biased region" description="Polar residues" evidence="6">
    <location>
        <begin position="323"/>
        <end position="345"/>
    </location>
</feature>
<dbReference type="OrthoDB" id="1686353at2759"/>
<evidence type="ECO:0000256" key="4">
    <source>
        <dbReference type="ARBA" id="ARBA00023163"/>
    </source>
</evidence>
<feature type="compositionally biased region" description="Polar residues" evidence="6">
    <location>
        <begin position="479"/>
        <end position="508"/>
    </location>
</feature>
<feature type="compositionally biased region" description="Polar residues" evidence="6">
    <location>
        <begin position="130"/>
        <end position="139"/>
    </location>
</feature>
<evidence type="ECO:0000313" key="8">
    <source>
        <dbReference type="EMBL" id="CAA7397252.1"/>
    </source>
</evidence>
<feature type="domain" description="WRKY" evidence="7">
    <location>
        <begin position="187"/>
        <end position="253"/>
    </location>
</feature>
<keyword evidence="4" id="KW-0804">Transcription</keyword>
<keyword evidence="5" id="KW-0539">Nucleus</keyword>
<dbReference type="InterPro" id="IPR036576">
    <property type="entry name" value="WRKY_dom_sf"/>
</dbReference>
<comment type="subcellular location">
    <subcellularLocation>
        <location evidence="1">Nucleus</location>
    </subcellularLocation>
</comment>
<dbReference type="PROSITE" id="PS50811">
    <property type="entry name" value="WRKY"/>
    <property type="match status" value="1"/>
</dbReference>
<feature type="region of interest" description="Disordered" evidence="6">
    <location>
        <begin position="479"/>
        <end position="539"/>
    </location>
</feature>
<keyword evidence="3" id="KW-0238">DNA-binding</keyword>
<evidence type="ECO:0000313" key="9">
    <source>
        <dbReference type="Proteomes" id="UP000663760"/>
    </source>
</evidence>
<protein>
    <recommendedName>
        <fullName evidence="7">WRKY domain-containing protein</fullName>
    </recommendedName>
</protein>
<evidence type="ECO:0000256" key="2">
    <source>
        <dbReference type="ARBA" id="ARBA00023015"/>
    </source>
</evidence>
<evidence type="ECO:0000256" key="6">
    <source>
        <dbReference type="SAM" id="MobiDB-lite"/>
    </source>
</evidence>
<dbReference type="FunFam" id="2.20.25.80:FF:000002">
    <property type="entry name" value="probable WRKY transcription factor 31"/>
    <property type="match status" value="1"/>
</dbReference>
<feature type="compositionally biased region" description="Polar residues" evidence="6">
    <location>
        <begin position="524"/>
        <end position="533"/>
    </location>
</feature>
<dbReference type="InterPro" id="IPR003657">
    <property type="entry name" value="WRKY_dom"/>
</dbReference>
<dbReference type="GO" id="GO:0043565">
    <property type="term" value="F:sequence-specific DNA binding"/>
    <property type="evidence" value="ECO:0007669"/>
    <property type="project" value="InterPro"/>
</dbReference>
<feature type="compositionally biased region" description="Basic and acidic residues" evidence="6">
    <location>
        <begin position="105"/>
        <end position="116"/>
    </location>
</feature>
<dbReference type="Gene3D" id="2.20.25.80">
    <property type="entry name" value="WRKY domain"/>
    <property type="match status" value="1"/>
</dbReference>
<sequence>MEVIVKRSLVVKENKEGRILSSEEGDDDDQLESTREEIGEVKQENERLKMILARIMNDYQSLQTHLFDVVNKVDKKSPENAEADRETEEPELVSLSLGTSSWRHKKEEKAATRTRPEEDEQVNGELSLGLGTQSNSSHDNSFEDTKEEGVGELWPPSKALKTMRPGEDEVSQHIHVKKARVSVRARCDAPTMNDGCQWRKYGQKIAKGNPCPRAYYRCTIAQGCPVRKQVQRCADDMSILITTYEGIHNHPLPMSATSMASTTSAAAGMLVSGSSSSRPSIPAATMAPSSGFAGATSHGLNFGCPDDARQRQLYLPNASISSSPSHATITLDLTTPPSNSHSALTPQLGGFSSSFSSGPRFSHSSFSFSSSDPNPNQTTLWNIPFLSHGSRAKNPLGSFSVATQQPNERLYLPYTQKPPNSSPLPDGAIAAATKAITSDPGFQTALAAAITSAVGGKGTQGMAETLLKNLRWGERLSPVSNLASSPSGNGCGSSYLTRSADSNLSNPQEAEIRFLQPSLGFSVRKSTSSSPPNNREHSS</sequence>
<dbReference type="GO" id="GO:0003700">
    <property type="term" value="F:DNA-binding transcription factor activity"/>
    <property type="evidence" value="ECO:0007669"/>
    <property type="project" value="InterPro"/>
</dbReference>
<organism evidence="8 9">
    <name type="scientific">Spirodela intermedia</name>
    <name type="common">Intermediate duckweed</name>
    <dbReference type="NCBI Taxonomy" id="51605"/>
    <lineage>
        <taxon>Eukaryota</taxon>
        <taxon>Viridiplantae</taxon>
        <taxon>Streptophyta</taxon>
        <taxon>Embryophyta</taxon>
        <taxon>Tracheophyta</taxon>
        <taxon>Spermatophyta</taxon>
        <taxon>Magnoliopsida</taxon>
        <taxon>Liliopsida</taxon>
        <taxon>Araceae</taxon>
        <taxon>Lemnoideae</taxon>
        <taxon>Spirodela</taxon>
    </lineage>
</organism>
<feature type="region of interest" description="Disordered" evidence="6">
    <location>
        <begin position="323"/>
        <end position="346"/>
    </location>
</feature>
<dbReference type="SMART" id="SM00774">
    <property type="entry name" value="WRKY"/>
    <property type="match status" value="1"/>
</dbReference>
<feature type="region of interest" description="Disordered" evidence="6">
    <location>
        <begin position="15"/>
        <end position="40"/>
    </location>
</feature>
<dbReference type="EMBL" id="LR746269">
    <property type="protein sequence ID" value="CAA7397252.1"/>
    <property type="molecule type" value="Genomic_DNA"/>
</dbReference>
<keyword evidence="2" id="KW-0805">Transcription regulation</keyword>
<dbReference type="PANTHER" id="PTHR31429">
    <property type="entry name" value="WRKY TRANSCRIPTION FACTOR 36-RELATED"/>
    <property type="match status" value="1"/>
</dbReference>
<dbReference type="AlphaFoldDB" id="A0A7I8KII6"/>
<evidence type="ECO:0000256" key="5">
    <source>
        <dbReference type="ARBA" id="ARBA00023242"/>
    </source>
</evidence>
<dbReference type="PANTHER" id="PTHR31429:SF24">
    <property type="entry name" value="WRKY TRANSCRIPTION FACTOR 72-RELATED"/>
    <property type="match status" value="1"/>
</dbReference>
<gene>
    <name evidence="8" type="ORF">SI8410_06007917</name>
</gene>
<accession>A0A7I8KII6</accession>
<reference evidence="8" key="1">
    <citation type="submission" date="2020-02" db="EMBL/GenBank/DDBJ databases">
        <authorList>
            <person name="Scholz U."/>
            <person name="Mascher M."/>
            <person name="Fiebig A."/>
        </authorList>
    </citation>
    <scope>NUCLEOTIDE SEQUENCE</scope>
</reference>
<dbReference type="GO" id="GO:0005634">
    <property type="term" value="C:nucleus"/>
    <property type="evidence" value="ECO:0007669"/>
    <property type="project" value="UniProtKB-SubCell"/>
</dbReference>
<proteinExistence type="predicted"/>
<feature type="compositionally biased region" description="Basic and acidic residues" evidence="6">
    <location>
        <begin position="140"/>
        <end position="149"/>
    </location>
</feature>
<keyword evidence="9" id="KW-1185">Reference proteome</keyword>
<evidence type="ECO:0000256" key="1">
    <source>
        <dbReference type="ARBA" id="ARBA00004123"/>
    </source>
</evidence>
<evidence type="ECO:0000259" key="7">
    <source>
        <dbReference type="PROSITE" id="PS50811"/>
    </source>
</evidence>
<evidence type="ECO:0000256" key="3">
    <source>
        <dbReference type="ARBA" id="ARBA00023125"/>
    </source>
</evidence>
<name>A0A7I8KII6_SPIIN</name>
<dbReference type="SUPFAM" id="SSF118290">
    <property type="entry name" value="WRKY DNA-binding domain"/>
    <property type="match status" value="1"/>
</dbReference>
<dbReference type="InterPro" id="IPR044810">
    <property type="entry name" value="WRKY_plant"/>
</dbReference>
<dbReference type="Proteomes" id="UP000663760">
    <property type="component" value="Chromosome 6"/>
</dbReference>